<proteinExistence type="predicted"/>
<accession>A0ACC8EMJ6</accession>
<keyword evidence="2" id="KW-1185">Reference proteome</keyword>
<protein>
    <submittedName>
        <fullName evidence="1">Uncharacterized protein</fullName>
    </submittedName>
</protein>
<dbReference type="Proteomes" id="UP000250078">
    <property type="component" value="Unassembled WGS sequence"/>
</dbReference>
<gene>
    <name evidence="1" type="ORF">K441DRAFT_701243</name>
</gene>
<name>A0ACC8EMJ6_9PEZI</name>
<dbReference type="EMBL" id="KV748260">
    <property type="protein sequence ID" value="OCK87534.1"/>
    <property type="molecule type" value="Genomic_DNA"/>
</dbReference>
<evidence type="ECO:0000313" key="2">
    <source>
        <dbReference type="Proteomes" id="UP000250078"/>
    </source>
</evidence>
<reference evidence="1 2" key="1">
    <citation type="journal article" date="2016" name="Nat. Commun.">
        <title>Ectomycorrhizal ecology is imprinted in the genome of the dominant symbiotic fungus Cenococcum geophilum.</title>
        <authorList>
            <consortium name="DOE Joint Genome Institute"/>
            <person name="Peter M."/>
            <person name="Kohler A."/>
            <person name="Ohm R.A."/>
            <person name="Kuo A."/>
            <person name="Krutzmann J."/>
            <person name="Morin E."/>
            <person name="Arend M."/>
            <person name="Barry K.W."/>
            <person name="Binder M."/>
            <person name="Choi C."/>
            <person name="Clum A."/>
            <person name="Copeland A."/>
            <person name="Grisel N."/>
            <person name="Haridas S."/>
            <person name="Kipfer T."/>
            <person name="LaButti K."/>
            <person name="Lindquist E."/>
            <person name="Lipzen A."/>
            <person name="Maire R."/>
            <person name="Meier B."/>
            <person name="Mihaltcheva S."/>
            <person name="Molinier V."/>
            <person name="Murat C."/>
            <person name="Poggeler S."/>
            <person name="Quandt C.A."/>
            <person name="Sperisen C."/>
            <person name="Tritt A."/>
            <person name="Tisserant E."/>
            <person name="Crous P.W."/>
            <person name="Henrissat B."/>
            <person name="Nehls U."/>
            <person name="Egli S."/>
            <person name="Spatafora J.W."/>
            <person name="Grigoriev I.V."/>
            <person name="Martin F.M."/>
        </authorList>
    </citation>
    <scope>NUCLEOTIDE SEQUENCE [LARGE SCALE GENOMIC DNA]</scope>
    <source>
        <strain evidence="1 2">1.58</strain>
    </source>
</reference>
<organism evidence="1 2">
    <name type="scientific">Cenococcum geophilum 1.58</name>
    <dbReference type="NCBI Taxonomy" id="794803"/>
    <lineage>
        <taxon>Eukaryota</taxon>
        <taxon>Fungi</taxon>
        <taxon>Dikarya</taxon>
        <taxon>Ascomycota</taxon>
        <taxon>Pezizomycotina</taxon>
        <taxon>Dothideomycetes</taxon>
        <taxon>Pleosporomycetidae</taxon>
        <taxon>Gloniales</taxon>
        <taxon>Gloniaceae</taxon>
        <taxon>Cenococcum</taxon>
    </lineage>
</organism>
<evidence type="ECO:0000313" key="1">
    <source>
        <dbReference type="EMBL" id="OCK87534.1"/>
    </source>
</evidence>
<sequence>MSSNREIETPHTLASLQRPIDSTNGRTLAAAVYSLSGSKKRKRSEIAVGTDGEGISIYSIQAPELVASYALPPQTYFTTPPCSVYRKGSKTRPAQRFTYASIVQSTSGVKPQVVCFAEEVQKNSTHSPEKYSFVVPKKTSKIVSIDIIPLNGARDSDKTSHDVVAILEDGEINCISADLTTARWTADLPILTSSRKAAQDSKGFFIEYASLTNGSAVRRGLLKGREDVVATLDPPTERKSDLLEATPILCIIAQPRQPKLAAKDARDLHIFSLLPRSSDIITHHRPHIQHLLTWALPQPTRDIPQSHLKSLYSLHAISGTLHQLLGGAIISYDLSGTVPRISSELKPSKGHLQSFVRISPTLIFGISTTSCGLFDTKYNSIQSMVPHMSDTSTSPESKKRKYSSSAEKSESSFKHLDMLTFFSDIGLAVGLSNHELVGIQIRVNTRLRRSGNAKESLLIDSIGKGIRSKRVNPEQKGDGSLPMPISRSIINPIYEVDQKWSEQTVHLDKYIKNNDVLNFEKLFAVEIGVSLDAKDIKERKRSQKTPSMTPHKLVNGSEGEELTNGFGKEEIKTTLENGDGEIAEESYDEIPLPEWQLPEVVSDSIRLSHRHKALYALSKIFTWAESASGARTIDSVGGEKSSIAIIFFPPNVFQWLLLTGYVTNALIERALRDTSSHNVNQTMSVSNGDIVTAIVNFDPEMRILHAVLNQSSFFPVSEIAQAIKLLIRSLDNSPQPKTTMQLTNGTPPTDDENVEHIESEIEAASQDLDLALSTLHDGLIIRSQTLRPALTRLHSFPAPLITSTLRASLNHHEIIFLIHLLRLELKDGGWASRYFFDSGRSTPDASAGDPSDRAIVIIASLLSCALDAVGTAGWLTVANNVDSVDSTEDVLHSLLLETSAALEGIWEAGFMKGLLSDFLRYSRRSTEGKQKPDNRKMRAQGKPELVHSWQTKDFAQTVEQSMLPLGVSELMGIEHKKVGIGGEIKKRSAREMGMMISKRVPKYSLERIVI</sequence>